<comment type="caution">
    <text evidence="2">The sequence shown here is derived from an EMBL/GenBank/DDBJ whole genome shotgun (WGS) entry which is preliminary data.</text>
</comment>
<evidence type="ECO:0000256" key="1">
    <source>
        <dbReference type="SAM" id="MobiDB-lite"/>
    </source>
</evidence>
<evidence type="ECO:0000313" key="3">
    <source>
        <dbReference type="Proteomes" id="UP001231518"/>
    </source>
</evidence>
<dbReference type="AlphaFoldDB" id="A0AAD7Y8J3"/>
<accession>A0AAD7Y8J3</accession>
<dbReference type="EMBL" id="JARGEI010000028">
    <property type="protein sequence ID" value="KAJ8706451.1"/>
    <property type="molecule type" value="Genomic_DNA"/>
</dbReference>
<gene>
    <name evidence="2" type="ORF">PYW07_012529</name>
</gene>
<proteinExistence type="predicted"/>
<reference evidence="2" key="1">
    <citation type="submission" date="2023-03" db="EMBL/GenBank/DDBJ databases">
        <title>Chromosome-level genomes of two armyworms, Mythimna separata and Mythimna loreyi, provide insights into the biosynthesis and reception of sex pheromones.</title>
        <authorList>
            <person name="Zhao H."/>
        </authorList>
    </citation>
    <scope>NUCLEOTIDE SEQUENCE</scope>
    <source>
        <strain evidence="2">BeijingLab</strain>
        <tissue evidence="2">Pupa</tissue>
    </source>
</reference>
<protein>
    <submittedName>
        <fullName evidence="2">Uncharacterized protein</fullName>
    </submittedName>
</protein>
<feature type="region of interest" description="Disordered" evidence="1">
    <location>
        <begin position="116"/>
        <end position="140"/>
    </location>
</feature>
<keyword evidence="3" id="KW-1185">Reference proteome</keyword>
<feature type="region of interest" description="Disordered" evidence="1">
    <location>
        <begin position="37"/>
        <end position="98"/>
    </location>
</feature>
<name>A0AAD7Y8J3_MYTSE</name>
<dbReference type="Proteomes" id="UP001231518">
    <property type="component" value="Chromosome 30"/>
</dbReference>
<sequence>MSDDDDESFRAAIDAELSKKEEELRCLEELRVGIGFAPRNSLMRTPPGGFQRASGSISPIREESPAKEVTPLGGKRPLSSPQESQGRPTRSRLGARSGDIPPISGILAAAAVPGQHGVMGVDSPPRGAQPEASSTPNKGGLAALDKSDLIDQVYQAVKGISGVANATNKLNMADKGLIAGYSQDILAVVASLTVRMAELENVLIAKELRVATLELQQASGTPAPTGTTSTTGMDGTRKADYAAILKLPNGKPRVAVEQRGPAVLFYPNSEGIKSSDATLKELRDKVQPGQSGIQVEGVRRVGNAGVVVQTASQTAAQKLKAAAPPTLRSADPRSRRPLVALRNLSGNPKAEEVLEDPHRVNLAEDPAWPIDRVRKEAGFAFKKGRRGGRTTTVVYEVSAALRDKLVGLG</sequence>
<organism evidence="2 3">
    <name type="scientific">Mythimna separata</name>
    <name type="common">Oriental armyworm</name>
    <name type="synonym">Pseudaletia separata</name>
    <dbReference type="NCBI Taxonomy" id="271217"/>
    <lineage>
        <taxon>Eukaryota</taxon>
        <taxon>Metazoa</taxon>
        <taxon>Ecdysozoa</taxon>
        <taxon>Arthropoda</taxon>
        <taxon>Hexapoda</taxon>
        <taxon>Insecta</taxon>
        <taxon>Pterygota</taxon>
        <taxon>Neoptera</taxon>
        <taxon>Endopterygota</taxon>
        <taxon>Lepidoptera</taxon>
        <taxon>Glossata</taxon>
        <taxon>Ditrysia</taxon>
        <taxon>Noctuoidea</taxon>
        <taxon>Noctuidae</taxon>
        <taxon>Noctuinae</taxon>
        <taxon>Hadenini</taxon>
        <taxon>Mythimna</taxon>
    </lineage>
</organism>
<evidence type="ECO:0000313" key="2">
    <source>
        <dbReference type="EMBL" id="KAJ8706451.1"/>
    </source>
</evidence>
<feature type="compositionally biased region" description="Polar residues" evidence="1">
    <location>
        <begin position="79"/>
        <end position="88"/>
    </location>
</feature>